<sequence>MYGVSDNNGHSEAELTAAARQKSHYMAALTLHLVLLKRRVHQIVHAFRVWHDDVFPSRTWRILMPVKLASTMVQIKYRLFVTKRELCHIYDRLLELESKVPP</sequence>
<gene>
    <name evidence="2" type="primary">Aste57867_12577</name>
    <name evidence="1" type="ORF">As57867_012531</name>
    <name evidence="2" type="ORF">ASTE57867_12577</name>
</gene>
<evidence type="ECO:0000313" key="3">
    <source>
        <dbReference type="Proteomes" id="UP000332933"/>
    </source>
</evidence>
<evidence type="ECO:0000313" key="1">
    <source>
        <dbReference type="EMBL" id="KAF0696682.1"/>
    </source>
</evidence>
<dbReference type="OrthoDB" id="79895at2759"/>
<accession>A0A485KWK7</accession>
<dbReference type="Proteomes" id="UP000332933">
    <property type="component" value="Unassembled WGS sequence"/>
</dbReference>
<proteinExistence type="predicted"/>
<protein>
    <submittedName>
        <fullName evidence="2">Aste57867_12577 protein</fullName>
    </submittedName>
</protein>
<reference evidence="1" key="2">
    <citation type="submission" date="2019-06" db="EMBL/GenBank/DDBJ databases">
        <title>Genomics analysis of Aphanomyces spp. identifies a new class of oomycete effector associated with host adaptation.</title>
        <authorList>
            <person name="Gaulin E."/>
        </authorList>
    </citation>
    <scope>NUCLEOTIDE SEQUENCE</scope>
    <source>
        <strain evidence="1">CBS 578.67</strain>
    </source>
</reference>
<dbReference type="AlphaFoldDB" id="A0A485KWK7"/>
<organism evidence="2 3">
    <name type="scientific">Aphanomyces stellatus</name>
    <dbReference type="NCBI Taxonomy" id="120398"/>
    <lineage>
        <taxon>Eukaryota</taxon>
        <taxon>Sar</taxon>
        <taxon>Stramenopiles</taxon>
        <taxon>Oomycota</taxon>
        <taxon>Saprolegniomycetes</taxon>
        <taxon>Saprolegniales</taxon>
        <taxon>Verrucalvaceae</taxon>
        <taxon>Aphanomyces</taxon>
    </lineage>
</organism>
<reference evidence="2 3" key="1">
    <citation type="submission" date="2019-03" db="EMBL/GenBank/DDBJ databases">
        <authorList>
            <person name="Gaulin E."/>
            <person name="Dumas B."/>
        </authorList>
    </citation>
    <scope>NUCLEOTIDE SEQUENCE [LARGE SCALE GENOMIC DNA]</scope>
    <source>
        <strain evidence="2">CBS 568.67</strain>
    </source>
</reference>
<evidence type="ECO:0000313" key="2">
    <source>
        <dbReference type="EMBL" id="VFT89428.1"/>
    </source>
</evidence>
<keyword evidence="3" id="KW-1185">Reference proteome</keyword>
<name>A0A485KWK7_9STRA</name>
<dbReference type="EMBL" id="VJMH01005377">
    <property type="protein sequence ID" value="KAF0696682.1"/>
    <property type="molecule type" value="Genomic_DNA"/>
</dbReference>
<dbReference type="EMBL" id="CAADRA010005398">
    <property type="protein sequence ID" value="VFT89428.1"/>
    <property type="molecule type" value="Genomic_DNA"/>
</dbReference>